<organism evidence="7 8">
    <name type="scientific">Rhodococcus qingshengii JCM 15477</name>
    <dbReference type="NCBI Taxonomy" id="1303681"/>
    <lineage>
        <taxon>Bacteria</taxon>
        <taxon>Bacillati</taxon>
        <taxon>Actinomycetota</taxon>
        <taxon>Actinomycetes</taxon>
        <taxon>Mycobacteriales</taxon>
        <taxon>Nocardiaceae</taxon>
        <taxon>Rhodococcus</taxon>
        <taxon>Rhodococcus erythropolis group</taxon>
    </lineage>
</organism>
<gene>
    <name evidence="7" type="ORF">M0639_17275</name>
</gene>
<evidence type="ECO:0000313" key="7">
    <source>
        <dbReference type="EMBL" id="UPU40827.1"/>
    </source>
</evidence>
<evidence type="ECO:0000256" key="5">
    <source>
        <dbReference type="PROSITE-ProRule" id="PRU01240"/>
    </source>
</evidence>
<dbReference type="AlphaFoldDB" id="A0AB38R6X3"/>
<dbReference type="RefSeq" id="WP_042445115.1">
    <property type="nucleotide sequence ID" value="NZ_CP096563.1"/>
</dbReference>
<dbReference type="SUPFAM" id="SSF52743">
    <property type="entry name" value="Subtilisin-like"/>
    <property type="match status" value="1"/>
</dbReference>
<dbReference type="GO" id="GO:0004252">
    <property type="term" value="F:serine-type endopeptidase activity"/>
    <property type="evidence" value="ECO:0007669"/>
    <property type="project" value="UniProtKB-UniRule"/>
</dbReference>
<dbReference type="Pfam" id="PF00082">
    <property type="entry name" value="Peptidase_S8"/>
    <property type="match status" value="1"/>
</dbReference>
<sequence>MGFISGTDGSRTIEASVSGTLSTVATIRLDQNPPFIEGRYFIPLEVTLPTDAEEKYEGTVQLSSESAALGNPIRVTITTEFVTADHIPVGISTAPVDRIVTNDNFEVVSDEVLVMVEPGAAAGTTIRQIAASTSSVIFGSSEEIGLYQLRFEGRSSADIDSMVESIAAIPGVVNTAHNFAPAAEFAETDDQYLQEWHTENRANWGLRKIEARDAWNVTTGSSNVTVGVIDQFPVDGEHEDLKSNMRRNGPYYDAPQSHATQTAGIACAVGNNGKGISGVSQICDLRSYTAKYFANLLSEMRSASTQARVVNISLGFGEKTLNTCLGVSSSGRKLDEMKRQLLAVVNFSPNTLWVAAAGNFCADANLSYPGALGALSDRVITVGATTRDDEWAPKSAYGGAVNVVAPGGVQDSGITTTNVDCLFFCVRNYTQASGTSMAAPFVTGTAALGFSGNTSVTPRQMKYCLEQGARSGGKYVTRPGDGSSRKYYIIDAHETLNCVRSGTPNWTSCERKGSGNSRTAILRWETIQAELTGYRVKVIRDTDGWTERTVDLPSPGNGGRSEIDLRISVQGDYTVRVYGLISGQESTNWAGQRLQAASATGTACMGSVASVHF</sequence>
<evidence type="ECO:0000259" key="6">
    <source>
        <dbReference type="Pfam" id="PF00082"/>
    </source>
</evidence>
<feature type="active site" description="Charge relay system" evidence="5">
    <location>
        <position position="436"/>
    </location>
</feature>
<dbReference type="Gene3D" id="3.40.50.200">
    <property type="entry name" value="Peptidase S8/S53 domain"/>
    <property type="match status" value="1"/>
</dbReference>
<dbReference type="EMBL" id="CP096563">
    <property type="protein sequence ID" value="UPU40827.1"/>
    <property type="molecule type" value="Genomic_DNA"/>
</dbReference>
<dbReference type="PROSITE" id="PS00138">
    <property type="entry name" value="SUBTILASE_SER"/>
    <property type="match status" value="1"/>
</dbReference>
<dbReference type="InterPro" id="IPR023828">
    <property type="entry name" value="Peptidase_S8_Ser-AS"/>
</dbReference>
<dbReference type="InterPro" id="IPR036852">
    <property type="entry name" value="Peptidase_S8/S53_dom_sf"/>
</dbReference>
<dbReference type="Proteomes" id="UP000831484">
    <property type="component" value="Chromosome"/>
</dbReference>
<keyword evidence="8" id="KW-1185">Reference proteome</keyword>
<keyword evidence="2 5" id="KW-0645">Protease</keyword>
<evidence type="ECO:0000256" key="1">
    <source>
        <dbReference type="ARBA" id="ARBA00011073"/>
    </source>
</evidence>
<evidence type="ECO:0000313" key="8">
    <source>
        <dbReference type="Proteomes" id="UP000831484"/>
    </source>
</evidence>
<evidence type="ECO:0000256" key="3">
    <source>
        <dbReference type="ARBA" id="ARBA00022801"/>
    </source>
</evidence>
<dbReference type="InterPro" id="IPR050131">
    <property type="entry name" value="Peptidase_S8_subtilisin-like"/>
</dbReference>
<name>A0AB38R6X3_RHOSG</name>
<keyword evidence="3 5" id="KW-0378">Hydrolase</keyword>
<keyword evidence="4 5" id="KW-0720">Serine protease</keyword>
<feature type="active site" description="Charge relay system" evidence="5">
    <location>
        <position position="258"/>
    </location>
</feature>
<feature type="domain" description="Peptidase S8/S53" evidence="6">
    <location>
        <begin position="222"/>
        <end position="471"/>
    </location>
</feature>
<evidence type="ECO:0000256" key="2">
    <source>
        <dbReference type="ARBA" id="ARBA00022670"/>
    </source>
</evidence>
<feature type="active site" description="Charge relay system" evidence="5">
    <location>
        <position position="230"/>
    </location>
</feature>
<dbReference type="GO" id="GO:0006508">
    <property type="term" value="P:proteolysis"/>
    <property type="evidence" value="ECO:0007669"/>
    <property type="project" value="UniProtKB-KW"/>
</dbReference>
<protein>
    <submittedName>
        <fullName evidence="7">S8 family serine peptidase</fullName>
    </submittedName>
</protein>
<dbReference type="PANTHER" id="PTHR43806">
    <property type="entry name" value="PEPTIDASE S8"/>
    <property type="match status" value="1"/>
</dbReference>
<accession>A0AB38R6X3</accession>
<dbReference type="PROSITE" id="PS51892">
    <property type="entry name" value="SUBTILASE"/>
    <property type="match status" value="1"/>
</dbReference>
<comment type="similarity">
    <text evidence="1 5">Belongs to the peptidase S8 family.</text>
</comment>
<proteinExistence type="inferred from homology"/>
<dbReference type="InterPro" id="IPR000209">
    <property type="entry name" value="Peptidase_S8/S53_dom"/>
</dbReference>
<reference evidence="8" key="1">
    <citation type="journal article" date="2022" name="Environ. Microbiol.">
        <title>Functional analysis, diversity, and distribution of carbendazim hydrolases MheI and CbmA, responsible for the initial step in carbendazim degradation.</title>
        <authorList>
            <person name="Zhang M."/>
            <person name="Bai X."/>
            <person name="Li Q."/>
            <person name="Zhang L."/>
            <person name="Zhu Q."/>
            <person name="Gao S."/>
            <person name="Ke Z."/>
            <person name="Jiang M."/>
            <person name="Hu J."/>
            <person name="Qiu J."/>
            <person name="Hong Q."/>
        </authorList>
    </citation>
    <scope>NUCLEOTIDE SEQUENCE [LARGE SCALE GENOMIC DNA]</scope>
    <source>
        <strain evidence="8">djl-6</strain>
    </source>
</reference>
<evidence type="ECO:0000256" key="4">
    <source>
        <dbReference type="ARBA" id="ARBA00022825"/>
    </source>
</evidence>
<dbReference type="PANTHER" id="PTHR43806:SF11">
    <property type="entry name" value="CEREVISIN-RELATED"/>
    <property type="match status" value="1"/>
</dbReference>